<organism evidence="13">
    <name type="scientific">Lygus hesperus</name>
    <name type="common">Western plant bug</name>
    <dbReference type="NCBI Taxonomy" id="30085"/>
    <lineage>
        <taxon>Eukaryota</taxon>
        <taxon>Metazoa</taxon>
        <taxon>Ecdysozoa</taxon>
        <taxon>Arthropoda</taxon>
        <taxon>Hexapoda</taxon>
        <taxon>Insecta</taxon>
        <taxon>Pterygota</taxon>
        <taxon>Neoptera</taxon>
        <taxon>Paraneoptera</taxon>
        <taxon>Hemiptera</taxon>
        <taxon>Heteroptera</taxon>
        <taxon>Panheteroptera</taxon>
        <taxon>Cimicomorpha</taxon>
        <taxon>Miridae</taxon>
        <taxon>Mirini</taxon>
        <taxon>Lygus</taxon>
    </lineage>
</organism>
<keyword evidence="6 10" id="KW-1133">Transmembrane helix</keyword>
<dbReference type="PANTHER" id="PTHR24026:SF93">
    <property type="entry name" value="CADHERIN-99C"/>
    <property type="match status" value="1"/>
</dbReference>
<dbReference type="SUPFAM" id="SSF49313">
    <property type="entry name" value="Cadherin-like"/>
    <property type="match status" value="10"/>
</dbReference>
<proteinExistence type="predicted"/>
<evidence type="ECO:0000256" key="7">
    <source>
        <dbReference type="ARBA" id="ARBA00023136"/>
    </source>
</evidence>
<feature type="domain" description="Cadherin" evidence="12">
    <location>
        <begin position="801"/>
        <end position="901"/>
    </location>
</feature>
<reference evidence="13" key="1">
    <citation type="submission" date="2014-09" db="EMBL/GenBank/DDBJ databases">
        <authorList>
            <person name="Magalhaes I.L.F."/>
            <person name="Oliveira U."/>
            <person name="Santos F.R."/>
            <person name="Vidigal T.H.D.A."/>
            <person name="Brescovit A.D."/>
            <person name="Santos A.J."/>
        </authorList>
    </citation>
    <scope>NUCLEOTIDE SEQUENCE</scope>
</reference>
<dbReference type="SMART" id="SM00112">
    <property type="entry name" value="CA"/>
    <property type="match status" value="11"/>
</dbReference>
<evidence type="ECO:0000256" key="10">
    <source>
        <dbReference type="SAM" id="Phobius"/>
    </source>
</evidence>
<keyword evidence="2 10" id="KW-0812">Transmembrane</keyword>
<dbReference type="Gene3D" id="2.60.40.60">
    <property type="entry name" value="Cadherins"/>
    <property type="match status" value="11"/>
</dbReference>
<feature type="domain" description="Cadherin" evidence="12">
    <location>
        <begin position="700"/>
        <end position="800"/>
    </location>
</feature>
<dbReference type="GO" id="GO:0007156">
    <property type="term" value="P:homophilic cell adhesion via plasma membrane adhesion molecules"/>
    <property type="evidence" value="ECO:0007669"/>
    <property type="project" value="InterPro"/>
</dbReference>
<dbReference type="FunFam" id="2.60.40.60:FF:000275">
    <property type="entry name" value="Si:dkey-30k22.7"/>
    <property type="match status" value="1"/>
</dbReference>
<dbReference type="GO" id="GO:0060429">
    <property type="term" value="P:epithelium development"/>
    <property type="evidence" value="ECO:0007669"/>
    <property type="project" value="UniProtKB-ARBA"/>
</dbReference>
<feature type="domain" description="Cadherin" evidence="12">
    <location>
        <begin position="1013"/>
        <end position="1124"/>
    </location>
</feature>
<evidence type="ECO:0000256" key="8">
    <source>
        <dbReference type="ARBA" id="ARBA00023180"/>
    </source>
</evidence>
<dbReference type="GO" id="GO:0005509">
    <property type="term" value="F:calcium ion binding"/>
    <property type="evidence" value="ECO:0007669"/>
    <property type="project" value="UniProtKB-UniRule"/>
</dbReference>
<dbReference type="PROSITE" id="PS00232">
    <property type="entry name" value="CADHERIN_1"/>
    <property type="match status" value="3"/>
</dbReference>
<evidence type="ECO:0000256" key="11">
    <source>
        <dbReference type="SAM" id="SignalP"/>
    </source>
</evidence>
<dbReference type="GO" id="GO:0005886">
    <property type="term" value="C:plasma membrane"/>
    <property type="evidence" value="ECO:0007669"/>
    <property type="project" value="InterPro"/>
</dbReference>
<feature type="domain" description="Cadherin" evidence="12">
    <location>
        <begin position="269"/>
        <end position="378"/>
    </location>
</feature>
<dbReference type="CDD" id="cd11304">
    <property type="entry name" value="Cadherin_repeat"/>
    <property type="match status" value="11"/>
</dbReference>
<dbReference type="FunFam" id="2.60.40.60:FF:000081">
    <property type="entry name" value="protocadherin Fat 4"/>
    <property type="match status" value="1"/>
</dbReference>
<evidence type="ECO:0000256" key="5">
    <source>
        <dbReference type="ARBA" id="ARBA00022889"/>
    </source>
</evidence>
<keyword evidence="8" id="KW-0325">Glycoprotein</keyword>
<name>A0A0K8SAM5_LYGHE</name>
<dbReference type="Pfam" id="PF00028">
    <property type="entry name" value="Cadherin"/>
    <property type="match status" value="8"/>
</dbReference>
<dbReference type="EMBL" id="GBRD01016021">
    <property type="protein sequence ID" value="JAG49805.1"/>
    <property type="molecule type" value="Transcribed_RNA"/>
</dbReference>
<feature type="domain" description="Cadherin" evidence="12">
    <location>
        <begin position="78"/>
        <end position="135"/>
    </location>
</feature>
<keyword evidence="4 9" id="KW-0106">Calcium</keyword>
<protein>
    <recommendedName>
        <fullName evidence="12">Cadherin domain-containing protein</fullName>
    </recommendedName>
</protein>
<dbReference type="PRINTS" id="PR00205">
    <property type="entry name" value="CADHERIN"/>
</dbReference>
<evidence type="ECO:0000256" key="1">
    <source>
        <dbReference type="ARBA" id="ARBA00004370"/>
    </source>
</evidence>
<dbReference type="InterPro" id="IPR002126">
    <property type="entry name" value="Cadherin-like_dom"/>
</dbReference>
<feature type="domain" description="Cadherin" evidence="12">
    <location>
        <begin position="379"/>
        <end position="497"/>
    </location>
</feature>
<evidence type="ECO:0000256" key="4">
    <source>
        <dbReference type="ARBA" id="ARBA00022837"/>
    </source>
</evidence>
<keyword evidence="7 10" id="KW-0472">Membrane</keyword>
<feature type="transmembrane region" description="Helical" evidence="10">
    <location>
        <begin position="1365"/>
        <end position="1392"/>
    </location>
</feature>
<feature type="chain" id="PRO_5005519291" description="Cadherin domain-containing protein" evidence="11">
    <location>
        <begin position="22"/>
        <end position="1557"/>
    </location>
</feature>
<dbReference type="FunFam" id="2.60.40.60:FF:000403">
    <property type="entry name" value="Protocadherin 15"/>
    <property type="match status" value="1"/>
</dbReference>
<feature type="domain" description="Cadherin" evidence="12">
    <location>
        <begin position="600"/>
        <end position="699"/>
    </location>
</feature>
<dbReference type="FunFam" id="2.60.40.60:FF:000020">
    <property type="entry name" value="Dachsous cadherin-related 1b"/>
    <property type="match status" value="2"/>
</dbReference>
<feature type="domain" description="Cadherin" evidence="12">
    <location>
        <begin position="136"/>
        <end position="256"/>
    </location>
</feature>
<keyword evidence="11" id="KW-0732">Signal</keyword>
<feature type="domain" description="Cadherin" evidence="12">
    <location>
        <begin position="1134"/>
        <end position="1252"/>
    </location>
</feature>
<sequence>MGPRTLILMFIVASTYNGVHAKFGLCEVESGQSSIILDIEESKGTQISQETTPREIPITGDPFTQIQLDLMFTKGEPMFILNGKKLQLLKPLDRDRNNLSHIVFQLTCTVRNTNKKRTVPVIVRVTDVNDNPPVFMNTPYQTTVSELTPVGTTVFQGLRAIDKDTGVNGLVEYHIVKGEPQKEERLQVADGSDHFAINLPHQGQITVAKELDYEKVQRYLLTVIATDRARKEEDRLTATTTVTIDVKDDDDQDPSFIYQGCTLLDGSCLHPEYHATVNSGVLSGVMNIQPEKIQAVDMDSLNYQINYKFISGEPTSYKEYFIINPTTGVVRQIKPVESNVAKKFIIIVQAEEQSLKKRFSTAKLYVNVKPVDAAPPVIAATATEGFVDENSPIGTRVLDVNKNPIKLTVSDRDLGPDDNVPQYEFESTSSFFDVDSNGLLVVSEENLDRDPPNPGVFRFQIVAREKKNPALGIRGVASPPETFSVIINDVNDNAPKLPMIPPISVKAGEGHREIVNVTATDNDQGENAAVTYSIYHVSNNGRSKFRIDPQSGVLDSVGKLNAGEQYSITVQATDSGGKYGQTIVEVNVVPGPNTRSPVFAQSVYEVTVSEGAALNSTVATISATDPENEPVSYSIISGNDLRQFGINDKTGVISVIRKLDREDLTRYQLLIKAEDEGGLSSTATVNIRVSDINDKNPEFVDLPYEFSVKEGLIGVHVGKVHAIDADEGINANVSYSVPGEVPFTINPQTGVVMTSTSLDYENQKEYKFVVTAMDGAPEPRIAPATVTVHVIDTEDELPVFHQPVYEAKVPENTPDFTVTQVTADDPDTTKKITYVIKQGPNDLFKINPSTGVIKTVEGLDYELESQYVLIVGTLENNTTKPGATTKVMVNIQDINDIPPVFLNIPRPITLDNNVAIGTKVTTLMATDSDGTSPGNKVRYEIVGRGKATKYFHIDPDLGILTVRDDLSKETDSEYQVDVKAFDLGDPQLSSITSVPIFVRHIKSARPDVVIGFSEDTYTVEIPEDAPDNTLIKSFSVVSGRSDQQIPVRCSIQSGNEDGLFYANTTGERNCELRLALGKLDYETKPEYILKLRLDTLADYFKQDNKSTTTVKVQVVDVNDNVPQFIFPSYAKLFKKEKYFGAVAKDKKELKTVLQVKAEDKDSGRLGTMEYNLVPDSKGMSDYFMIDNQTGSIRTKRSLDSIKDEDLPIRLTVEAKDNPNGKSNSAFVEVVINLIQESNRMVLAIKEVGAETVQHKEESIVDLLEQRTGLIVGVEKLTALESTKDNITLDTDPESTDIWFYTIDPTTEKILLRNSTTVERNVFSEDVIANVTAELPATVGGQIVGLHGPLKIRSVRTAFVTLQWDVFPYAVIVIAMLILVLGTAGIIYICISWSRYKAYKERMSRMYVLPRYDPVFVEPTNLKEYETQVLQMSVPMDDSDSYHDLQLDFSRKNHAFSLDNVSYITKEHVEGGQQSPVSSDAATTARASSIGRRNNLNNINNNNIHEGNINPVYDRSDEDIHNASQINDNVTFREKKDYSHLGFNYLMDRSPIETTTEL</sequence>
<feature type="domain" description="Cadherin" evidence="12">
    <location>
        <begin position="902"/>
        <end position="1008"/>
    </location>
</feature>
<dbReference type="PROSITE" id="PS50268">
    <property type="entry name" value="CADHERIN_2"/>
    <property type="match status" value="11"/>
</dbReference>
<dbReference type="GO" id="GO:0009887">
    <property type="term" value="P:animal organ morphogenesis"/>
    <property type="evidence" value="ECO:0007669"/>
    <property type="project" value="UniProtKB-ARBA"/>
</dbReference>
<comment type="subcellular location">
    <subcellularLocation>
        <location evidence="1">Membrane</location>
    </subcellularLocation>
</comment>
<dbReference type="GO" id="GO:0048731">
    <property type="term" value="P:system development"/>
    <property type="evidence" value="ECO:0007669"/>
    <property type="project" value="UniProtKB-ARBA"/>
</dbReference>
<evidence type="ECO:0000256" key="2">
    <source>
        <dbReference type="ARBA" id="ARBA00022692"/>
    </source>
</evidence>
<evidence type="ECO:0000256" key="9">
    <source>
        <dbReference type="PROSITE-ProRule" id="PRU00043"/>
    </source>
</evidence>
<feature type="signal peptide" evidence="11">
    <location>
        <begin position="1"/>
        <end position="21"/>
    </location>
</feature>
<evidence type="ECO:0000259" key="12">
    <source>
        <dbReference type="PROSITE" id="PS50268"/>
    </source>
</evidence>
<evidence type="ECO:0000256" key="6">
    <source>
        <dbReference type="ARBA" id="ARBA00022989"/>
    </source>
</evidence>
<evidence type="ECO:0000256" key="3">
    <source>
        <dbReference type="ARBA" id="ARBA00022737"/>
    </source>
</evidence>
<dbReference type="InterPro" id="IPR020894">
    <property type="entry name" value="Cadherin_CS"/>
</dbReference>
<dbReference type="GO" id="GO:0048729">
    <property type="term" value="P:tissue morphogenesis"/>
    <property type="evidence" value="ECO:0007669"/>
    <property type="project" value="UniProtKB-ARBA"/>
</dbReference>
<dbReference type="PANTHER" id="PTHR24026">
    <property type="entry name" value="FAT ATYPICAL CADHERIN-RELATED"/>
    <property type="match status" value="1"/>
</dbReference>
<dbReference type="InterPro" id="IPR015919">
    <property type="entry name" value="Cadherin-like_sf"/>
</dbReference>
<keyword evidence="5" id="KW-0130">Cell adhesion</keyword>
<keyword evidence="3" id="KW-0677">Repeat</keyword>
<accession>A0A0K8SAM5</accession>
<evidence type="ECO:0000313" key="13">
    <source>
        <dbReference type="EMBL" id="JAG49805.1"/>
    </source>
</evidence>
<feature type="domain" description="Cadherin" evidence="12">
    <location>
        <begin position="514"/>
        <end position="599"/>
    </location>
</feature>